<dbReference type="AlphaFoldDB" id="A0AAU9YM39"/>
<evidence type="ECO:0000259" key="2">
    <source>
        <dbReference type="Pfam" id="PF17057"/>
    </source>
</evidence>
<keyword evidence="5" id="KW-1185">Reference proteome</keyword>
<dbReference type="InterPro" id="IPR038461">
    <property type="entry name" value="Schlafen_AlbA_2_dom_sf"/>
</dbReference>
<organism evidence="4 5">
    <name type="scientific">Phodopus roborovskii</name>
    <name type="common">Roborovski's desert hamster</name>
    <name type="synonym">Cricetulus roborovskii</name>
    <dbReference type="NCBI Taxonomy" id="109678"/>
    <lineage>
        <taxon>Eukaryota</taxon>
        <taxon>Metazoa</taxon>
        <taxon>Chordata</taxon>
        <taxon>Craniata</taxon>
        <taxon>Vertebrata</taxon>
        <taxon>Euteleostomi</taxon>
        <taxon>Mammalia</taxon>
        <taxon>Eutheria</taxon>
        <taxon>Euarchontoglires</taxon>
        <taxon>Glires</taxon>
        <taxon>Rodentia</taxon>
        <taxon>Myomorpha</taxon>
        <taxon>Muroidea</taxon>
        <taxon>Cricetidae</taxon>
        <taxon>Cricetinae</taxon>
        <taxon>Phodopus</taxon>
    </lineage>
</organism>
<reference evidence="4" key="1">
    <citation type="submission" date="2022-06" db="EMBL/GenBank/DDBJ databases">
        <authorList>
            <person name="Andreotti S."/>
            <person name="Wyler E."/>
        </authorList>
    </citation>
    <scope>NUCLEOTIDE SEQUENCE</scope>
</reference>
<dbReference type="KEGG" id="prob:127218842"/>
<dbReference type="EMBL" id="CALSGD010000036">
    <property type="protein sequence ID" value="CAH6775805.1"/>
    <property type="molecule type" value="Genomic_DNA"/>
</dbReference>
<evidence type="ECO:0000313" key="4">
    <source>
        <dbReference type="EMBL" id="CAH6775805.1"/>
    </source>
</evidence>
<dbReference type="GO" id="GO:0043022">
    <property type="term" value="F:ribosome binding"/>
    <property type="evidence" value="ECO:0007669"/>
    <property type="project" value="TreeGrafter"/>
</dbReference>
<proteinExistence type="predicted"/>
<dbReference type="GO" id="GO:0006402">
    <property type="term" value="P:mRNA catabolic process"/>
    <property type="evidence" value="ECO:0007669"/>
    <property type="project" value="TreeGrafter"/>
</dbReference>
<feature type="domain" description="Schlafen GTPase-like" evidence="3">
    <location>
        <begin position="391"/>
        <end position="525"/>
    </location>
</feature>
<evidence type="ECO:0000313" key="5">
    <source>
        <dbReference type="Proteomes" id="UP001152836"/>
    </source>
</evidence>
<gene>
    <name evidence="4" type="primary">Slfn14</name>
    <name evidence="4" type="ORF">PHOROB_LOCUS25</name>
</gene>
<dbReference type="FunFam" id="3.30.950.30:FF:000001">
    <property type="entry name" value="Schlafen family member 14"/>
    <property type="match status" value="1"/>
</dbReference>
<feature type="domain" description="Schlafen AlbA-2" evidence="1">
    <location>
        <begin position="195"/>
        <end position="321"/>
    </location>
</feature>
<dbReference type="PANTHER" id="PTHR12155">
    <property type="entry name" value="SCHLAFEN"/>
    <property type="match status" value="1"/>
</dbReference>
<accession>A0AAU9YM39</accession>
<dbReference type="RefSeq" id="XP_051035873.1">
    <property type="nucleotide sequence ID" value="XM_051179916.1"/>
</dbReference>
<dbReference type="Pfam" id="PF17057">
    <property type="entry name" value="B3R"/>
    <property type="match status" value="1"/>
</dbReference>
<feature type="domain" description="Poxin-Schlafen/Schlafen-like N-terminal" evidence="2">
    <location>
        <begin position="74"/>
        <end position="193"/>
    </location>
</feature>
<dbReference type="Gene3D" id="3.30.950.30">
    <property type="entry name" value="Schlafen, AAA domain"/>
    <property type="match status" value="1"/>
</dbReference>
<dbReference type="Proteomes" id="UP001152836">
    <property type="component" value="Unassembled WGS sequence"/>
</dbReference>
<dbReference type="InterPro" id="IPR007421">
    <property type="entry name" value="Schlafen_AlbA_2_dom"/>
</dbReference>
<dbReference type="GO" id="GO:0004521">
    <property type="term" value="F:RNA endonuclease activity"/>
    <property type="evidence" value="ECO:0007669"/>
    <property type="project" value="TreeGrafter"/>
</dbReference>
<dbReference type="GO" id="GO:0016075">
    <property type="term" value="P:rRNA catabolic process"/>
    <property type="evidence" value="ECO:0007669"/>
    <property type="project" value="TreeGrafter"/>
</dbReference>
<dbReference type="InterPro" id="IPR031450">
    <property type="entry name" value="Poxin-SLFN/SLFN_N"/>
</dbReference>
<sequence>MPYAEIIVNLGKVTLGEENRKNMTNGCLKRHENSSIIQAVCALLNSGGGVVKAEIVDENYSYRCHGLGQDLETSFQKLLPSGSQKHLDYMQLNHNLLIFVKPWSPEASSLPLKICSLRSNLYQRDVTSAINLSASSALELLKEKESRAQRGVTRVHSQEFVLNRSIQEEEDMKVCASEFFKKDKLNYKEKLNFTESTHVEFKRFTTKKIVPRIKETLAHYVSAFANTQGGYLIIGVDDKSKEVFGCKKEKVNPESLKTEIKNCIEKLPTYHFCHEKPKVNFTTKILKVYQKEALYGYVCVVQVEPFCCVVFSEDPDSWIMKDNNVKRLVAQQWVDMMLDIPPDPSSLPITDYRAHPISSASSAPRRPAYLTKALECKGTLQRCLFPVTQSSLQFHPKSLCKKLFSDHNGLEDLLKSQTHPCPHGIVIVSRSWAGDIGLTKEKKVLCDALLVAVNSPLVLYTILTDQSWNGGYDYTHNTALQLKQQLQTLGSYTGKVCIIPRQIYLTSRGPRPDQSPVCYPRSYTLSSKAEVEGVLQALVGVSLCSRSVLSDQLGCEVFKLRIEEQCNSLSESLQETRELFIHCFPGTRKTALAIKITEKIKDVFHCRPKEILYVCGNDSLRDFVTQQVACQVVTQRTFMREEFPKIKHIVMDEIEDFCMRYSDWYMKAKSITHPKVKGAASENIHHGILWLFLDPFQTCYADVSGLPAPSAQFPRKVITNKIHCAVEIANVMKEEMKRIQESPPCNISPDMLAMFQEAPYEEAICAQALPGVCEIKANLTLEQIANYVVEKCHSLFHHGYLPKDIAVLYRREDRGRYKDVLLGMAQGTTEVAFSSAADVCSDGIVLDSVQQFSGMVRNIVFGLSPECMQSEGAHKLCFASRAIKHLYLLYERRAAS</sequence>
<comment type="caution">
    <text evidence="4">The sequence shown here is derived from an EMBL/GenBank/DDBJ whole genome shotgun (WGS) entry which is preliminary data.</text>
</comment>
<dbReference type="PANTHER" id="PTHR12155:SF30">
    <property type="entry name" value="PROTEIN SLFN14"/>
    <property type="match status" value="1"/>
</dbReference>
<evidence type="ECO:0000259" key="1">
    <source>
        <dbReference type="Pfam" id="PF04326"/>
    </source>
</evidence>
<evidence type="ECO:0000259" key="3">
    <source>
        <dbReference type="Pfam" id="PF21026"/>
    </source>
</evidence>
<protein>
    <submittedName>
        <fullName evidence="4">Slfn14 protein</fullName>
    </submittedName>
</protein>
<dbReference type="CTD" id="342618"/>
<dbReference type="InterPro" id="IPR048729">
    <property type="entry name" value="SLFN_GTPase-like"/>
</dbReference>
<dbReference type="GeneID" id="127218842"/>
<name>A0AAU9YM39_PHORO</name>
<dbReference type="Pfam" id="PF04326">
    <property type="entry name" value="SLFN_AlbA_2"/>
    <property type="match status" value="1"/>
</dbReference>
<dbReference type="InterPro" id="IPR029684">
    <property type="entry name" value="Schlafen"/>
</dbReference>
<dbReference type="Pfam" id="PF21026">
    <property type="entry name" value="SLFN_GTPase-like"/>
    <property type="match status" value="1"/>
</dbReference>